<protein>
    <submittedName>
        <fullName evidence="1">Uncharacterized protein</fullName>
    </submittedName>
</protein>
<dbReference type="EMBL" id="CAJNDS010002302">
    <property type="protein sequence ID" value="CAE7421438.1"/>
    <property type="molecule type" value="Genomic_DNA"/>
</dbReference>
<reference evidence="1" key="1">
    <citation type="submission" date="2021-02" db="EMBL/GenBank/DDBJ databases">
        <authorList>
            <person name="Dougan E. K."/>
            <person name="Rhodes N."/>
            <person name="Thang M."/>
            <person name="Chan C."/>
        </authorList>
    </citation>
    <scope>NUCLEOTIDE SEQUENCE</scope>
</reference>
<evidence type="ECO:0000313" key="2">
    <source>
        <dbReference type="Proteomes" id="UP000604046"/>
    </source>
</evidence>
<dbReference type="Proteomes" id="UP000604046">
    <property type="component" value="Unassembled WGS sequence"/>
</dbReference>
<comment type="caution">
    <text evidence="1">The sequence shown here is derived from an EMBL/GenBank/DDBJ whole genome shotgun (WGS) entry which is preliminary data.</text>
</comment>
<gene>
    <name evidence="1" type="ORF">SNAT2548_LOCUS22924</name>
</gene>
<keyword evidence="2" id="KW-1185">Reference proteome</keyword>
<organism evidence="1 2">
    <name type="scientific">Symbiodinium natans</name>
    <dbReference type="NCBI Taxonomy" id="878477"/>
    <lineage>
        <taxon>Eukaryota</taxon>
        <taxon>Sar</taxon>
        <taxon>Alveolata</taxon>
        <taxon>Dinophyceae</taxon>
        <taxon>Suessiales</taxon>
        <taxon>Symbiodiniaceae</taxon>
        <taxon>Symbiodinium</taxon>
    </lineage>
</organism>
<proteinExistence type="predicted"/>
<evidence type="ECO:0000313" key="1">
    <source>
        <dbReference type="EMBL" id="CAE7421438.1"/>
    </source>
</evidence>
<accession>A0A812R4X0</accession>
<name>A0A812R4X0_9DINO</name>
<dbReference type="AlphaFoldDB" id="A0A812R4X0"/>
<sequence>MQCPVCMEVLSGPRHWSPSQRAHSQPVIGDLFGCRKCRHAPPADFLRSSWGSLADAYHAVLDVERKLMDKRIRFLNENKAALLPDQHDAYHEDLNDGYGNGTLTHAVLILIPGTRELMSNPGTVGPYVEAGLVWLSKRHPRAHSRVNGFVEAFYAYYCKRQHGPATAIPDSALQSWDELLREAEDFFERYEQ</sequence>